<name>A0A1U6I7S0_9SPHN</name>
<dbReference type="CDD" id="cd17541">
    <property type="entry name" value="REC_CheB-like"/>
    <property type="match status" value="1"/>
</dbReference>
<evidence type="ECO:0000256" key="1">
    <source>
        <dbReference type="ARBA" id="ARBA00022500"/>
    </source>
</evidence>
<dbReference type="GO" id="GO:0000156">
    <property type="term" value="F:phosphorelay response regulator activity"/>
    <property type="evidence" value="ECO:0007669"/>
    <property type="project" value="InterPro"/>
</dbReference>
<dbReference type="NCBIfam" id="NF001965">
    <property type="entry name" value="PRK00742.1"/>
    <property type="match status" value="1"/>
</dbReference>
<evidence type="ECO:0000256" key="6">
    <source>
        <dbReference type="PROSITE-ProRule" id="PRU00169"/>
    </source>
</evidence>
<comment type="domain">
    <text evidence="4">Contains a C-terminal catalytic domain, and an N-terminal region which modulates catalytic activity.</text>
</comment>
<dbReference type="InterPro" id="IPR008248">
    <property type="entry name" value="CheB-like"/>
</dbReference>
<accession>A0A1U6I7S0</accession>
<dbReference type="PROSITE" id="PS50110">
    <property type="entry name" value="RESPONSE_REGULATORY"/>
    <property type="match status" value="1"/>
</dbReference>
<dbReference type="GO" id="GO:0008984">
    <property type="term" value="F:protein-glutamate methylesterase activity"/>
    <property type="evidence" value="ECO:0007669"/>
    <property type="project" value="UniProtKB-UniRule"/>
</dbReference>
<feature type="domain" description="Response regulatory" evidence="7">
    <location>
        <begin position="20"/>
        <end position="138"/>
    </location>
</feature>
<keyword evidence="1 4" id="KW-0145">Chemotaxis</keyword>
<evidence type="ECO:0000259" key="7">
    <source>
        <dbReference type="PROSITE" id="PS50110"/>
    </source>
</evidence>
<keyword evidence="10" id="KW-1185">Reference proteome</keyword>
<comment type="catalytic activity">
    <reaction evidence="3 4">
        <text>[protein]-L-glutamate 5-O-methyl ester + H2O = L-glutamyl-[protein] + methanol + H(+)</text>
        <dbReference type="Rhea" id="RHEA:23236"/>
        <dbReference type="Rhea" id="RHEA-COMP:10208"/>
        <dbReference type="Rhea" id="RHEA-COMP:10311"/>
        <dbReference type="ChEBI" id="CHEBI:15377"/>
        <dbReference type="ChEBI" id="CHEBI:15378"/>
        <dbReference type="ChEBI" id="CHEBI:17790"/>
        <dbReference type="ChEBI" id="CHEBI:29973"/>
        <dbReference type="ChEBI" id="CHEBI:82795"/>
        <dbReference type="EC" id="3.1.1.61"/>
    </reaction>
</comment>
<dbReference type="Pfam" id="PF01339">
    <property type="entry name" value="CheB_methylest"/>
    <property type="match status" value="1"/>
</dbReference>
<dbReference type="SUPFAM" id="SSF52172">
    <property type="entry name" value="CheY-like"/>
    <property type="match status" value="1"/>
</dbReference>
<dbReference type="InterPro" id="IPR011006">
    <property type="entry name" value="CheY-like_superfamily"/>
</dbReference>
<dbReference type="PANTHER" id="PTHR42872:SF3">
    <property type="entry name" value="PROTEIN-GLUTAMATE METHYLESTERASE_PROTEIN-GLUTAMINE GLUTAMINASE 1"/>
    <property type="match status" value="1"/>
</dbReference>
<dbReference type="GO" id="GO:0050568">
    <property type="term" value="F:protein-glutamine glutaminase activity"/>
    <property type="evidence" value="ECO:0007669"/>
    <property type="project" value="UniProtKB-UniRule"/>
</dbReference>
<keyword evidence="4" id="KW-0963">Cytoplasm</keyword>
<dbReference type="SUPFAM" id="SSF52738">
    <property type="entry name" value="Methylesterase CheB, C-terminal domain"/>
    <property type="match status" value="1"/>
</dbReference>
<dbReference type="PROSITE" id="PS50122">
    <property type="entry name" value="CHEB"/>
    <property type="match status" value="1"/>
</dbReference>
<evidence type="ECO:0000256" key="2">
    <source>
        <dbReference type="ARBA" id="ARBA00022801"/>
    </source>
</evidence>
<dbReference type="CDD" id="cd16432">
    <property type="entry name" value="CheB_Rec"/>
    <property type="match status" value="1"/>
</dbReference>
<dbReference type="AlphaFoldDB" id="A0A1U6I7S0"/>
<dbReference type="InterPro" id="IPR000673">
    <property type="entry name" value="Sig_transdc_resp-reg_Me-estase"/>
</dbReference>
<dbReference type="SMART" id="SM00448">
    <property type="entry name" value="REC"/>
    <property type="match status" value="1"/>
</dbReference>
<dbReference type="RefSeq" id="WP_342743680.1">
    <property type="nucleotide sequence ID" value="NZ_FVZE01000004.1"/>
</dbReference>
<evidence type="ECO:0000259" key="8">
    <source>
        <dbReference type="PROSITE" id="PS50122"/>
    </source>
</evidence>
<evidence type="ECO:0000313" key="9">
    <source>
        <dbReference type="EMBL" id="SLK04051.1"/>
    </source>
</evidence>
<dbReference type="Pfam" id="PF00072">
    <property type="entry name" value="Response_reg"/>
    <property type="match status" value="1"/>
</dbReference>
<sequence>MVMAGTGPSSAHAPWRRPVRLMIVDDSLVARTALGRMVGSSDDLEVVAGASTAESALDVLRRCTVDVILLDLDMPGMGGLAALPQIIARANGARILVVSSFTVDGAEQTLAALSLGAADTLPKPDVRSSREAYRQTLLAKIRELGSADAEIAPKPRSTPAMRPILRKRPGILAIGASTGGIHALTCLFEAMPRRLGIPILVTQHLPSTFMPAFARQLASASGYETVLAQEGMPLSPDRIVVAPGDAHLTVQSQSGQLSVRLDRSRSESGCMPSVDWMFGSLAKEVGNDACGVVLTGMGRDGVSGAASLVAAGGTIIAQDEASSAVWGMPRAIVEAGLASAILPPVAIARHIADSVGVAPCR</sequence>
<comment type="PTM">
    <text evidence="4">Phosphorylated by CheA. Phosphorylation of the N-terminal regulatory domain activates the methylesterase activity.</text>
</comment>
<gene>
    <name evidence="4" type="primary">cheB</name>
    <name evidence="9" type="ORF">SAMN06295987_104330</name>
</gene>
<feature type="active site" evidence="4 5">
    <location>
        <position position="204"/>
    </location>
</feature>
<comment type="similarity">
    <text evidence="4">Belongs to the CheB family.</text>
</comment>
<feature type="domain" description="CheB-type methylesterase" evidence="8">
    <location>
        <begin position="167"/>
        <end position="358"/>
    </location>
</feature>
<organism evidence="9 10">
    <name type="scientific">Novosphingobium mathurense</name>
    <dbReference type="NCBI Taxonomy" id="428990"/>
    <lineage>
        <taxon>Bacteria</taxon>
        <taxon>Pseudomonadati</taxon>
        <taxon>Pseudomonadota</taxon>
        <taxon>Alphaproteobacteria</taxon>
        <taxon>Sphingomonadales</taxon>
        <taxon>Sphingomonadaceae</taxon>
        <taxon>Novosphingobium</taxon>
    </lineage>
</organism>
<dbReference type="PANTHER" id="PTHR42872">
    <property type="entry name" value="PROTEIN-GLUTAMATE METHYLESTERASE/PROTEIN-GLUTAMINE GLUTAMINASE"/>
    <property type="match status" value="1"/>
</dbReference>
<dbReference type="Proteomes" id="UP000190989">
    <property type="component" value="Unassembled WGS sequence"/>
</dbReference>
<dbReference type="InterPro" id="IPR035909">
    <property type="entry name" value="CheB_C"/>
</dbReference>
<evidence type="ECO:0000256" key="5">
    <source>
        <dbReference type="PROSITE-ProRule" id="PRU00050"/>
    </source>
</evidence>
<evidence type="ECO:0000313" key="10">
    <source>
        <dbReference type="Proteomes" id="UP000190989"/>
    </source>
</evidence>
<keyword evidence="4 6" id="KW-0597">Phosphoprotein</keyword>
<dbReference type="STRING" id="428990.SAMN06295987_104330"/>
<comment type="subcellular location">
    <subcellularLocation>
        <location evidence="4">Cytoplasm</location>
    </subcellularLocation>
</comment>
<dbReference type="InterPro" id="IPR001789">
    <property type="entry name" value="Sig_transdc_resp-reg_receiver"/>
</dbReference>
<dbReference type="Gene3D" id="3.40.50.2300">
    <property type="match status" value="1"/>
</dbReference>
<dbReference type="HAMAP" id="MF_00099">
    <property type="entry name" value="CheB_chemtxs"/>
    <property type="match status" value="1"/>
</dbReference>
<dbReference type="GO" id="GO:0005737">
    <property type="term" value="C:cytoplasm"/>
    <property type="evidence" value="ECO:0007669"/>
    <property type="project" value="UniProtKB-SubCell"/>
</dbReference>
<feature type="active site" evidence="4 5">
    <location>
        <position position="300"/>
    </location>
</feature>
<reference evidence="10" key="1">
    <citation type="submission" date="2017-02" db="EMBL/GenBank/DDBJ databases">
        <authorList>
            <person name="Varghese N."/>
            <person name="Submissions S."/>
        </authorList>
    </citation>
    <scope>NUCLEOTIDE SEQUENCE [LARGE SCALE GENOMIC DNA]</scope>
    <source>
        <strain evidence="10">SM117</strain>
    </source>
</reference>
<comment type="catalytic activity">
    <reaction evidence="4">
        <text>L-glutaminyl-[protein] + H2O = L-glutamyl-[protein] + NH4(+)</text>
        <dbReference type="Rhea" id="RHEA:16441"/>
        <dbReference type="Rhea" id="RHEA-COMP:10207"/>
        <dbReference type="Rhea" id="RHEA-COMP:10208"/>
        <dbReference type="ChEBI" id="CHEBI:15377"/>
        <dbReference type="ChEBI" id="CHEBI:28938"/>
        <dbReference type="ChEBI" id="CHEBI:29973"/>
        <dbReference type="ChEBI" id="CHEBI:30011"/>
        <dbReference type="EC" id="3.5.1.44"/>
    </reaction>
</comment>
<proteinExistence type="inferred from homology"/>
<feature type="modified residue" description="4-aspartylphosphate" evidence="4 6">
    <location>
        <position position="71"/>
    </location>
</feature>
<dbReference type="EC" id="3.1.1.61" evidence="4"/>
<evidence type="ECO:0000256" key="3">
    <source>
        <dbReference type="ARBA" id="ARBA00048267"/>
    </source>
</evidence>
<comment type="function">
    <text evidence="4">Involved in chemotaxis. Part of a chemotaxis signal transduction system that modulates chemotaxis in response to various stimuli. Catalyzes the demethylation of specific methylglutamate residues introduced into the chemoreceptors (methyl-accepting chemotaxis proteins or MCP) by CheR. Also mediates the irreversible deamidation of specific glutamine residues to glutamic acid.</text>
</comment>
<dbReference type="PIRSF" id="PIRSF000876">
    <property type="entry name" value="RR_chemtxs_CheB"/>
    <property type="match status" value="1"/>
</dbReference>
<dbReference type="Gene3D" id="3.40.50.180">
    <property type="entry name" value="Methylesterase CheB, C-terminal domain"/>
    <property type="match status" value="1"/>
</dbReference>
<keyword evidence="2 4" id="KW-0378">Hydrolase</keyword>
<dbReference type="GO" id="GO:0006935">
    <property type="term" value="P:chemotaxis"/>
    <property type="evidence" value="ECO:0007669"/>
    <property type="project" value="UniProtKB-UniRule"/>
</dbReference>
<evidence type="ECO:0000256" key="4">
    <source>
        <dbReference type="HAMAP-Rule" id="MF_00099"/>
    </source>
</evidence>
<feature type="active site" evidence="4 5">
    <location>
        <position position="177"/>
    </location>
</feature>
<protein>
    <recommendedName>
        <fullName evidence="4">Protein-glutamate methylesterase/protein-glutamine glutaminase</fullName>
        <ecNumber evidence="4">3.1.1.61</ecNumber>
        <ecNumber evidence="4">3.5.1.44</ecNumber>
    </recommendedName>
</protein>
<dbReference type="EMBL" id="FVZE01000004">
    <property type="protein sequence ID" value="SLK04051.1"/>
    <property type="molecule type" value="Genomic_DNA"/>
</dbReference>
<dbReference type="EC" id="3.5.1.44" evidence="4"/>